<feature type="non-terminal residue" evidence="1">
    <location>
        <position position="1"/>
    </location>
</feature>
<evidence type="ECO:0000313" key="1">
    <source>
        <dbReference type="EMBL" id="GAG14252.1"/>
    </source>
</evidence>
<protein>
    <submittedName>
        <fullName evidence="1">Uncharacterized protein</fullName>
    </submittedName>
</protein>
<proteinExistence type="predicted"/>
<dbReference type="EMBL" id="BARS01037536">
    <property type="protein sequence ID" value="GAG14252.1"/>
    <property type="molecule type" value="Genomic_DNA"/>
</dbReference>
<reference evidence="1" key="1">
    <citation type="journal article" date="2014" name="Front. Microbiol.">
        <title>High frequency of phylogenetically diverse reductive dehalogenase-homologous genes in deep subseafloor sedimentary metagenomes.</title>
        <authorList>
            <person name="Kawai M."/>
            <person name="Futagami T."/>
            <person name="Toyoda A."/>
            <person name="Takaki Y."/>
            <person name="Nishi S."/>
            <person name="Hori S."/>
            <person name="Arai W."/>
            <person name="Tsubouchi T."/>
            <person name="Morono Y."/>
            <person name="Uchiyama I."/>
            <person name="Ito T."/>
            <person name="Fujiyama A."/>
            <person name="Inagaki F."/>
            <person name="Takami H."/>
        </authorList>
    </citation>
    <scope>NUCLEOTIDE SEQUENCE</scope>
    <source>
        <strain evidence="1">Expedition CK06-06</strain>
    </source>
</reference>
<sequence length="53" mass="6025">ILHIDEVRIQDTFPDPKDKPLDENTKLLFNLSDKEFAKDSLKLDGDEKGIVLG</sequence>
<comment type="caution">
    <text evidence="1">The sequence shown here is derived from an EMBL/GenBank/DDBJ whole genome shotgun (WGS) entry which is preliminary data.</text>
</comment>
<dbReference type="AlphaFoldDB" id="X0VSW5"/>
<organism evidence="1">
    <name type="scientific">marine sediment metagenome</name>
    <dbReference type="NCBI Taxonomy" id="412755"/>
    <lineage>
        <taxon>unclassified sequences</taxon>
        <taxon>metagenomes</taxon>
        <taxon>ecological metagenomes</taxon>
    </lineage>
</organism>
<name>X0VSW5_9ZZZZ</name>
<gene>
    <name evidence="1" type="ORF">S01H1_57553</name>
</gene>
<accession>X0VSW5</accession>